<comment type="similarity">
    <text evidence="2 8">Belongs to the organo anion transporter (TC 2.A.60) family.</text>
</comment>
<evidence type="ECO:0000259" key="9">
    <source>
        <dbReference type="PROSITE" id="PS51465"/>
    </source>
</evidence>
<dbReference type="InterPro" id="IPR036259">
    <property type="entry name" value="MFS_trans_sf"/>
</dbReference>
<dbReference type="EMBL" id="CALNXK010000023">
    <property type="protein sequence ID" value="CAH3111263.1"/>
    <property type="molecule type" value="Genomic_DNA"/>
</dbReference>
<dbReference type="InterPro" id="IPR002350">
    <property type="entry name" value="Kazal_dom"/>
</dbReference>
<accession>A0ABN8NIZ0</accession>
<keyword evidence="5 8" id="KW-1133">Transmembrane helix</keyword>
<evidence type="ECO:0000256" key="5">
    <source>
        <dbReference type="ARBA" id="ARBA00022989"/>
    </source>
</evidence>
<evidence type="ECO:0000256" key="7">
    <source>
        <dbReference type="ARBA" id="ARBA00023157"/>
    </source>
</evidence>
<feature type="transmembrane region" description="Helical" evidence="8">
    <location>
        <begin position="354"/>
        <end position="376"/>
    </location>
</feature>
<feature type="transmembrane region" description="Helical" evidence="8">
    <location>
        <begin position="97"/>
        <end position="119"/>
    </location>
</feature>
<feature type="transmembrane region" description="Helical" evidence="8">
    <location>
        <begin position="388"/>
        <end position="407"/>
    </location>
</feature>
<feature type="transmembrane region" description="Helical" evidence="8">
    <location>
        <begin position="167"/>
        <end position="193"/>
    </location>
</feature>
<feature type="transmembrane region" description="Helical" evidence="8">
    <location>
        <begin position="311"/>
        <end position="334"/>
    </location>
</feature>
<dbReference type="PANTHER" id="PTHR11388">
    <property type="entry name" value="ORGANIC ANION TRANSPORTER"/>
    <property type="match status" value="1"/>
</dbReference>
<feature type="transmembrane region" description="Helical" evidence="8">
    <location>
        <begin position="508"/>
        <end position="532"/>
    </location>
</feature>
<gene>
    <name evidence="10" type="ORF">PLOB_00019556</name>
</gene>
<proteinExistence type="inferred from homology"/>
<evidence type="ECO:0000256" key="8">
    <source>
        <dbReference type="RuleBase" id="RU362056"/>
    </source>
</evidence>
<keyword evidence="7" id="KW-1015">Disulfide bond</keyword>
<dbReference type="Proteomes" id="UP001159405">
    <property type="component" value="Unassembled WGS sequence"/>
</dbReference>
<keyword evidence="11" id="KW-1185">Reference proteome</keyword>
<name>A0ABN8NIZ0_9CNID</name>
<feature type="transmembrane region" description="Helical" evidence="8">
    <location>
        <begin position="252"/>
        <end position="273"/>
    </location>
</feature>
<evidence type="ECO:0000256" key="6">
    <source>
        <dbReference type="ARBA" id="ARBA00023136"/>
    </source>
</evidence>
<keyword evidence="4 8" id="KW-0812">Transmembrane</keyword>
<feature type="transmembrane region" description="Helical" evidence="8">
    <location>
        <begin position="595"/>
        <end position="618"/>
    </location>
</feature>
<dbReference type="Pfam" id="PF03137">
    <property type="entry name" value="OATP"/>
    <property type="match status" value="1"/>
</dbReference>
<comment type="subcellular location">
    <subcellularLocation>
        <location evidence="1 8">Cell membrane</location>
        <topology evidence="1 8">Multi-pass membrane protein</topology>
    </subcellularLocation>
</comment>
<keyword evidence="8" id="KW-0813">Transport</keyword>
<feature type="transmembrane region" description="Helical" evidence="8">
    <location>
        <begin position="30"/>
        <end position="50"/>
    </location>
</feature>
<evidence type="ECO:0000256" key="1">
    <source>
        <dbReference type="ARBA" id="ARBA00004651"/>
    </source>
</evidence>
<dbReference type="NCBIfam" id="TIGR00805">
    <property type="entry name" value="oat"/>
    <property type="match status" value="1"/>
</dbReference>
<dbReference type="PROSITE" id="PS51465">
    <property type="entry name" value="KAZAL_2"/>
    <property type="match status" value="1"/>
</dbReference>
<keyword evidence="3" id="KW-1003">Cell membrane</keyword>
<reference evidence="10 11" key="1">
    <citation type="submission" date="2022-05" db="EMBL/GenBank/DDBJ databases">
        <authorList>
            <consortium name="Genoscope - CEA"/>
            <person name="William W."/>
        </authorList>
    </citation>
    <scope>NUCLEOTIDE SEQUENCE [LARGE SCALE GENOMIC DNA]</scope>
</reference>
<organism evidence="10 11">
    <name type="scientific">Porites lobata</name>
    <dbReference type="NCBI Taxonomy" id="104759"/>
    <lineage>
        <taxon>Eukaryota</taxon>
        <taxon>Metazoa</taxon>
        <taxon>Cnidaria</taxon>
        <taxon>Anthozoa</taxon>
        <taxon>Hexacorallia</taxon>
        <taxon>Scleractinia</taxon>
        <taxon>Fungiina</taxon>
        <taxon>Poritidae</taxon>
        <taxon>Porites</taxon>
    </lineage>
</organism>
<dbReference type="Gene3D" id="1.20.1250.20">
    <property type="entry name" value="MFS general substrate transporter like domains"/>
    <property type="match status" value="1"/>
</dbReference>
<evidence type="ECO:0000256" key="4">
    <source>
        <dbReference type="ARBA" id="ARBA00022692"/>
    </source>
</evidence>
<feature type="transmembrane region" description="Helical" evidence="8">
    <location>
        <begin position="553"/>
        <end position="575"/>
    </location>
</feature>
<evidence type="ECO:0000256" key="2">
    <source>
        <dbReference type="ARBA" id="ARBA00009657"/>
    </source>
</evidence>
<evidence type="ECO:0000313" key="10">
    <source>
        <dbReference type="EMBL" id="CAH3111263.1"/>
    </source>
</evidence>
<feature type="domain" description="Kazal-like" evidence="9">
    <location>
        <begin position="429"/>
        <end position="484"/>
    </location>
</feature>
<comment type="caution">
    <text evidence="10">The sequence shown here is derived from an EMBL/GenBank/DDBJ whole genome shotgun (WGS) entry which is preliminary data.</text>
</comment>
<evidence type="ECO:0000256" key="3">
    <source>
        <dbReference type="ARBA" id="ARBA00022475"/>
    </source>
</evidence>
<keyword evidence="8" id="KW-0406">Ion transport</keyword>
<dbReference type="InterPro" id="IPR004156">
    <property type="entry name" value="OATP"/>
</dbReference>
<feature type="transmembrane region" description="Helical" evidence="8">
    <location>
        <begin position="205"/>
        <end position="232"/>
    </location>
</feature>
<sequence>MDDENEEKRLSYGWLQIRPRWLQFLNTPKWFLFFLSQYFFTQSIVVNGIFPGSISTTEKRFGFTSYMSGMLASSYDVAALVVTPLISYLGGSRKKPVFCAWGLFTMGVGFFVFVLPHFISPPYEADANLGLNGTMEAASKASKVCAGNGNYYGDKDDCARESGGNGLYYALFILGMVVMGCGCTPMYALGIPYMDENVKAKVSPMYVGIFAASGIAGAALGFVFISLFLSIFVELGVQTTLTRSDKAWVGNWWLGFLIFGAICIFWSVWLLGFPKEFPLTKKLRERMETKTSKEEEAGFYKLKDLPKATKLVYSNLPFLFITIGTCLESFQISAGGAFMPKVIETQFYLGARNVALIYGLITVPTAFFGNLAGSYINKRLKLNTTHSARMCFIVSLLGFLLTTLMYIKCETPSIPGVNTSYQKSSPGPPQLSSPCNQACNCSGVSYSPVCGGSLTYFSPCHAGCTIASKTQTGSWSYSNCTCLADIGQFPGEVNKGICLVDCRIKFTLFLTLVCATVFLMFLNLTPAMIVTLRSVPKAQESYALGHQMTLMRVLGAIPGPIVYGALIDQTCILWSSKCGKQGYCLEYDHIGLAKVVLGVSLAVRFLTTACFALSWFFCRRRGEGNSSTDLNDKDCEETRCIYETTI</sequence>
<feature type="transmembrane region" description="Helical" evidence="8">
    <location>
        <begin position="70"/>
        <end position="90"/>
    </location>
</feature>
<keyword evidence="6 8" id="KW-0472">Membrane</keyword>
<dbReference type="SUPFAM" id="SSF103473">
    <property type="entry name" value="MFS general substrate transporter"/>
    <property type="match status" value="1"/>
</dbReference>
<evidence type="ECO:0000313" key="11">
    <source>
        <dbReference type="Proteomes" id="UP001159405"/>
    </source>
</evidence>
<dbReference type="PANTHER" id="PTHR11388:SF100">
    <property type="entry name" value="SOLUTE CARRIER ORGANIC ANION TRANSPORTER FAMILY MEMBER 4A1"/>
    <property type="match status" value="1"/>
</dbReference>
<protein>
    <recommendedName>
        <fullName evidence="8">Solute carrier organic anion transporter family member</fullName>
    </recommendedName>
</protein>